<feature type="region of interest" description="Disordered" evidence="1">
    <location>
        <begin position="1"/>
        <end position="79"/>
    </location>
</feature>
<evidence type="ECO:0000313" key="3">
    <source>
        <dbReference type="Proteomes" id="UP000482800"/>
    </source>
</evidence>
<dbReference type="EMBL" id="BLPF01000001">
    <property type="protein sequence ID" value="GFJ79294.1"/>
    <property type="molecule type" value="Genomic_DNA"/>
</dbReference>
<comment type="caution">
    <text evidence="2">The sequence shown here is derived from an EMBL/GenBank/DDBJ whole genome shotgun (WGS) entry which is preliminary data.</text>
</comment>
<organism evidence="2 3">
    <name type="scientific">Phytohabitans houttuyneae</name>
    <dbReference type="NCBI Taxonomy" id="1076126"/>
    <lineage>
        <taxon>Bacteria</taxon>
        <taxon>Bacillati</taxon>
        <taxon>Actinomycetota</taxon>
        <taxon>Actinomycetes</taxon>
        <taxon>Micromonosporales</taxon>
        <taxon>Micromonosporaceae</taxon>
    </lineage>
</organism>
<keyword evidence="3" id="KW-1185">Reference proteome</keyword>
<feature type="compositionally biased region" description="Low complexity" evidence="1">
    <location>
        <begin position="45"/>
        <end position="57"/>
    </location>
</feature>
<sequence>MPQLGQKPSLRPGLPSFPRPTGSSHLLQKRRASETLGSRMTAVAGSRSGTRGSSMSPAPSPPREAPRLRPELRVEPRPAIVGTEPGVVATLAGGAAAPDFAADPGVDCAGTALAGARRPHSSQYPSAPYEPEQPGRTHLMGCPSP</sequence>
<name>A0A6V8K6B3_9ACTN</name>
<dbReference type="AlphaFoldDB" id="A0A6V8K6B3"/>
<feature type="compositionally biased region" description="Basic and acidic residues" evidence="1">
    <location>
        <begin position="64"/>
        <end position="76"/>
    </location>
</feature>
<feature type="region of interest" description="Disordered" evidence="1">
    <location>
        <begin position="112"/>
        <end position="145"/>
    </location>
</feature>
<protein>
    <submittedName>
        <fullName evidence="2">Uncharacterized protein</fullName>
    </submittedName>
</protein>
<reference evidence="2 3" key="2">
    <citation type="submission" date="2020-03" db="EMBL/GenBank/DDBJ databases">
        <authorList>
            <person name="Ichikawa N."/>
            <person name="Kimura A."/>
            <person name="Kitahashi Y."/>
            <person name="Uohara A."/>
        </authorList>
    </citation>
    <scope>NUCLEOTIDE SEQUENCE [LARGE SCALE GENOMIC DNA]</scope>
    <source>
        <strain evidence="2 3">NBRC 108639</strain>
    </source>
</reference>
<reference evidence="2 3" key="1">
    <citation type="submission" date="2020-03" db="EMBL/GenBank/DDBJ databases">
        <title>Whole genome shotgun sequence of Phytohabitans houttuyneae NBRC 108639.</title>
        <authorList>
            <person name="Komaki H."/>
            <person name="Tamura T."/>
        </authorList>
    </citation>
    <scope>NUCLEOTIDE SEQUENCE [LARGE SCALE GENOMIC DNA]</scope>
    <source>
        <strain evidence="2 3">NBRC 108639</strain>
    </source>
</reference>
<gene>
    <name evidence="2" type="ORF">Phou_034740</name>
</gene>
<accession>A0A6V8K6B3</accession>
<dbReference type="Proteomes" id="UP000482800">
    <property type="component" value="Unassembled WGS sequence"/>
</dbReference>
<evidence type="ECO:0000313" key="2">
    <source>
        <dbReference type="EMBL" id="GFJ79294.1"/>
    </source>
</evidence>
<proteinExistence type="predicted"/>
<evidence type="ECO:0000256" key="1">
    <source>
        <dbReference type="SAM" id="MobiDB-lite"/>
    </source>
</evidence>